<organism evidence="2 3">
    <name type="scientific">Gigaspora margarita</name>
    <dbReference type="NCBI Taxonomy" id="4874"/>
    <lineage>
        <taxon>Eukaryota</taxon>
        <taxon>Fungi</taxon>
        <taxon>Fungi incertae sedis</taxon>
        <taxon>Mucoromycota</taxon>
        <taxon>Glomeromycotina</taxon>
        <taxon>Glomeromycetes</taxon>
        <taxon>Diversisporales</taxon>
        <taxon>Gigasporaceae</taxon>
        <taxon>Gigaspora</taxon>
    </lineage>
</organism>
<sequence>MGNTKSELDLLKQENARLVTRIAELEQAAKEKNELEIRIVELERSARENIELRSRVVKLEQKLSQMTHGVRMLGKTEQVSKEIIQRIREKKQELSSISVEELCSEKVRLKVPLEQNSKSVLIQPEETKGSHDDIVAQDFIQEVSSGFTDEEIIEVVDVFTTNTAIEVELAHLFLKVSIEEKILYKLNRQKEISCRYSYGRRFEMGVQELMIYKTLQINRKDRVDKIKNIKAFSVDFISKFTQLQIQIILDYFSEGENRADMTKKTLPIAQASGPPIFEPEVDVSVSSVSFTSHTSNSEDIISKDDKSLPEIELPAENFSDDAKDFFNNEADDKDIAVFDDEGYYYNSNTSEAYTKSEHRYSIRAY</sequence>
<name>A0A8H4AQH9_GIGMA</name>
<protein>
    <submittedName>
        <fullName evidence="2">Zinc finger bed domain-containing protein 1-like</fullName>
    </submittedName>
</protein>
<evidence type="ECO:0000313" key="2">
    <source>
        <dbReference type="EMBL" id="KAF0523445.1"/>
    </source>
</evidence>
<feature type="coiled-coil region" evidence="1">
    <location>
        <begin position="8"/>
        <end position="62"/>
    </location>
</feature>
<accession>A0A8H4AQH9</accession>
<gene>
    <name evidence="2" type="ORF">F8M41_015405</name>
</gene>
<dbReference type="OrthoDB" id="2433520at2759"/>
<evidence type="ECO:0000313" key="3">
    <source>
        <dbReference type="Proteomes" id="UP000439903"/>
    </source>
</evidence>
<reference evidence="2 3" key="1">
    <citation type="journal article" date="2019" name="Environ. Microbiol.">
        <title>At the nexus of three kingdoms: the genome of the mycorrhizal fungus Gigaspora margarita provides insights into plant, endobacterial and fungal interactions.</title>
        <authorList>
            <person name="Venice F."/>
            <person name="Ghignone S."/>
            <person name="Salvioli di Fossalunga A."/>
            <person name="Amselem J."/>
            <person name="Novero M."/>
            <person name="Xianan X."/>
            <person name="Sedzielewska Toro K."/>
            <person name="Morin E."/>
            <person name="Lipzen A."/>
            <person name="Grigoriev I.V."/>
            <person name="Henrissat B."/>
            <person name="Martin F.M."/>
            <person name="Bonfante P."/>
        </authorList>
    </citation>
    <scope>NUCLEOTIDE SEQUENCE [LARGE SCALE GENOMIC DNA]</scope>
    <source>
        <strain evidence="2 3">BEG34</strain>
    </source>
</reference>
<dbReference type="AlphaFoldDB" id="A0A8H4AQH9"/>
<dbReference type="Proteomes" id="UP000439903">
    <property type="component" value="Unassembled WGS sequence"/>
</dbReference>
<keyword evidence="1" id="KW-0175">Coiled coil</keyword>
<dbReference type="EMBL" id="WTPW01000322">
    <property type="protein sequence ID" value="KAF0523445.1"/>
    <property type="molecule type" value="Genomic_DNA"/>
</dbReference>
<proteinExistence type="predicted"/>
<keyword evidence="3" id="KW-1185">Reference proteome</keyword>
<comment type="caution">
    <text evidence="2">The sequence shown here is derived from an EMBL/GenBank/DDBJ whole genome shotgun (WGS) entry which is preliminary data.</text>
</comment>
<evidence type="ECO:0000256" key="1">
    <source>
        <dbReference type="SAM" id="Coils"/>
    </source>
</evidence>